<evidence type="ECO:0000313" key="2">
    <source>
        <dbReference type="EMBL" id="KAJ7604973.1"/>
    </source>
</evidence>
<evidence type="ECO:0000256" key="1">
    <source>
        <dbReference type="SAM" id="MobiDB-lite"/>
    </source>
</evidence>
<evidence type="ECO:0000313" key="3">
    <source>
        <dbReference type="Proteomes" id="UP001221142"/>
    </source>
</evidence>
<gene>
    <name evidence="2" type="ORF">FB45DRAFT_1042884</name>
</gene>
<organism evidence="2 3">
    <name type="scientific">Roridomyces roridus</name>
    <dbReference type="NCBI Taxonomy" id="1738132"/>
    <lineage>
        <taxon>Eukaryota</taxon>
        <taxon>Fungi</taxon>
        <taxon>Dikarya</taxon>
        <taxon>Basidiomycota</taxon>
        <taxon>Agaricomycotina</taxon>
        <taxon>Agaricomycetes</taxon>
        <taxon>Agaricomycetidae</taxon>
        <taxon>Agaricales</taxon>
        <taxon>Marasmiineae</taxon>
        <taxon>Mycenaceae</taxon>
        <taxon>Roridomyces</taxon>
    </lineage>
</organism>
<protein>
    <submittedName>
        <fullName evidence="2">Uncharacterized protein</fullName>
    </submittedName>
</protein>
<dbReference type="Proteomes" id="UP001221142">
    <property type="component" value="Unassembled WGS sequence"/>
</dbReference>
<sequence length="216" mass="24161">MALKPTASFNADLEPIPLPVHVLIAHLDLDDQLPSLALLNHEDLGEYKPKSVTFDENVLSIPHKDQHNDVDSRNDHRYPPVAADKIVAAAKIKSPGKPSTFTIDKYSKELDWSTHKIAEFKEFVHAQGEQLLDLGLAWTHQTLNASNALISVVVNRYPEIDDFWERWPLESVIIAYCKNQAAKTKKAAQLQVTDAGKSSSEEVGGRQLRRRDAGNH</sequence>
<dbReference type="EMBL" id="JARKIF010000085">
    <property type="protein sequence ID" value="KAJ7604973.1"/>
    <property type="molecule type" value="Genomic_DNA"/>
</dbReference>
<accession>A0AAD7AZF8</accession>
<feature type="compositionally biased region" description="Basic and acidic residues" evidence="1">
    <location>
        <begin position="199"/>
        <end position="216"/>
    </location>
</feature>
<feature type="region of interest" description="Disordered" evidence="1">
    <location>
        <begin position="193"/>
        <end position="216"/>
    </location>
</feature>
<comment type="caution">
    <text evidence="2">The sequence shown here is derived from an EMBL/GenBank/DDBJ whole genome shotgun (WGS) entry which is preliminary data.</text>
</comment>
<proteinExistence type="predicted"/>
<name>A0AAD7AZF8_9AGAR</name>
<reference evidence="2" key="1">
    <citation type="submission" date="2023-03" db="EMBL/GenBank/DDBJ databases">
        <title>Massive genome expansion in bonnet fungi (Mycena s.s.) driven by repeated elements and novel gene families across ecological guilds.</title>
        <authorList>
            <consortium name="Lawrence Berkeley National Laboratory"/>
            <person name="Harder C.B."/>
            <person name="Miyauchi S."/>
            <person name="Viragh M."/>
            <person name="Kuo A."/>
            <person name="Thoen E."/>
            <person name="Andreopoulos B."/>
            <person name="Lu D."/>
            <person name="Skrede I."/>
            <person name="Drula E."/>
            <person name="Henrissat B."/>
            <person name="Morin E."/>
            <person name="Kohler A."/>
            <person name="Barry K."/>
            <person name="LaButti K."/>
            <person name="Morin E."/>
            <person name="Salamov A."/>
            <person name="Lipzen A."/>
            <person name="Mereny Z."/>
            <person name="Hegedus B."/>
            <person name="Baldrian P."/>
            <person name="Stursova M."/>
            <person name="Weitz H."/>
            <person name="Taylor A."/>
            <person name="Grigoriev I.V."/>
            <person name="Nagy L.G."/>
            <person name="Martin F."/>
            <person name="Kauserud H."/>
        </authorList>
    </citation>
    <scope>NUCLEOTIDE SEQUENCE</scope>
    <source>
        <strain evidence="2">9284</strain>
    </source>
</reference>
<keyword evidence="3" id="KW-1185">Reference proteome</keyword>
<dbReference type="AlphaFoldDB" id="A0AAD7AZF8"/>